<gene>
    <name evidence="1" type="ORF">KGQ91_16000</name>
</gene>
<proteinExistence type="predicted"/>
<reference evidence="1 2" key="1">
    <citation type="submission" date="2021-05" db="EMBL/GenBank/DDBJ databases">
        <title>Petroleum and Energy Research Collection (APPE): ex situ preservation of microbial diversity associated with the oil industry and exploitation of its biotechnological potential.</title>
        <authorList>
            <person name="Paixao C.T.M."/>
            <person name="Gomes M.B."/>
            <person name="Oliveira V.M."/>
        </authorList>
    </citation>
    <scope>NUCLEOTIDE SEQUENCE [LARGE SCALE GENOMIC DNA]</scope>
    <source>
        <strain evidence="1 2">LIT2</strain>
    </source>
</reference>
<accession>A0ABS7X5E7</accession>
<name>A0ABS7X5E7_9GAMM</name>
<comment type="caution">
    <text evidence="1">The sequence shown here is derived from an EMBL/GenBank/DDBJ whole genome shotgun (WGS) entry which is preliminary data.</text>
</comment>
<dbReference type="Proteomes" id="UP001319883">
    <property type="component" value="Unassembled WGS sequence"/>
</dbReference>
<dbReference type="EMBL" id="JAGXFD010000002">
    <property type="protein sequence ID" value="MBZ9569171.1"/>
    <property type="molecule type" value="Genomic_DNA"/>
</dbReference>
<keyword evidence="2" id="KW-1185">Reference proteome</keyword>
<evidence type="ECO:0000313" key="2">
    <source>
        <dbReference type="Proteomes" id="UP001319883"/>
    </source>
</evidence>
<protein>
    <submittedName>
        <fullName evidence="1">Uncharacterized protein</fullName>
    </submittedName>
</protein>
<dbReference type="RefSeq" id="WP_163648343.1">
    <property type="nucleotide sequence ID" value="NZ_JAGXFC010000001.1"/>
</dbReference>
<organism evidence="1 2">
    <name type="scientific">Modicisalibacter tunisiensis</name>
    <dbReference type="NCBI Taxonomy" id="390637"/>
    <lineage>
        <taxon>Bacteria</taxon>
        <taxon>Pseudomonadati</taxon>
        <taxon>Pseudomonadota</taxon>
        <taxon>Gammaproteobacteria</taxon>
        <taxon>Oceanospirillales</taxon>
        <taxon>Halomonadaceae</taxon>
        <taxon>Modicisalibacter</taxon>
    </lineage>
</organism>
<sequence>MMYSRPFILLLATPVLIMLALAAVIFGGQVIADSRRDQQIQQTIAASLKTSGQVELLNLQDVQYGYGVCGLYRTSDSDKGYASFFYDTVNDRLSLDVKSRAFQSNCNLSDLCS</sequence>
<evidence type="ECO:0000313" key="1">
    <source>
        <dbReference type="EMBL" id="MBZ9569171.1"/>
    </source>
</evidence>